<dbReference type="GO" id="GO:0003677">
    <property type="term" value="F:DNA binding"/>
    <property type="evidence" value="ECO:0007669"/>
    <property type="project" value="UniProtKB-KW"/>
</dbReference>
<feature type="domain" description="Response regulatory" evidence="9">
    <location>
        <begin position="9"/>
        <end position="125"/>
    </location>
</feature>
<dbReference type="PANTHER" id="PTHR43214:SF43">
    <property type="entry name" value="TWO-COMPONENT RESPONSE REGULATOR"/>
    <property type="match status" value="1"/>
</dbReference>
<dbReference type="InterPro" id="IPR011006">
    <property type="entry name" value="CheY-like_superfamily"/>
</dbReference>
<evidence type="ECO:0000256" key="7">
    <source>
        <dbReference type="PROSITE-ProRule" id="PRU00169"/>
    </source>
</evidence>
<dbReference type="SMART" id="SM00421">
    <property type="entry name" value="HTH_LUXR"/>
    <property type="match status" value="1"/>
</dbReference>
<keyword evidence="3" id="KW-0805">Transcription regulation</keyword>
<dbReference type="InterPro" id="IPR058245">
    <property type="entry name" value="NreC/VraR/RcsB-like_REC"/>
</dbReference>
<dbReference type="CDD" id="cd17535">
    <property type="entry name" value="REC_NarL-like"/>
    <property type="match status" value="1"/>
</dbReference>
<dbReference type="Pfam" id="PF00196">
    <property type="entry name" value="GerE"/>
    <property type="match status" value="1"/>
</dbReference>
<comment type="function">
    <text evidence="6">May play the central regulatory role in sporulation. It may be an element of the effector pathway responsible for the activation of sporulation genes in response to nutritional stress. Spo0A may act in concert with spo0H (a sigma factor) to control the expression of some genes that are critical to the sporulation process.</text>
</comment>
<dbReference type="OrthoDB" id="9779069at2"/>
<dbReference type="Proteomes" id="UP000054623">
    <property type="component" value="Unassembled WGS sequence"/>
</dbReference>
<dbReference type="PRINTS" id="PR00038">
    <property type="entry name" value="HTHLUXR"/>
</dbReference>
<dbReference type="GO" id="GO:0006355">
    <property type="term" value="P:regulation of DNA-templated transcription"/>
    <property type="evidence" value="ECO:0007669"/>
    <property type="project" value="InterPro"/>
</dbReference>
<evidence type="ECO:0000256" key="4">
    <source>
        <dbReference type="ARBA" id="ARBA00023125"/>
    </source>
</evidence>
<dbReference type="GO" id="GO:0000160">
    <property type="term" value="P:phosphorelay signal transduction system"/>
    <property type="evidence" value="ECO:0007669"/>
    <property type="project" value="InterPro"/>
</dbReference>
<evidence type="ECO:0000259" key="9">
    <source>
        <dbReference type="PROSITE" id="PS50110"/>
    </source>
</evidence>
<dbReference type="InterPro" id="IPR039420">
    <property type="entry name" value="WalR-like"/>
</dbReference>
<dbReference type="PROSITE" id="PS00622">
    <property type="entry name" value="HTH_LUXR_1"/>
    <property type="match status" value="1"/>
</dbReference>
<evidence type="ECO:0000256" key="1">
    <source>
        <dbReference type="ARBA" id="ARBA00018672"/>
    </source>
</evidence>
<dbReference type="SMART" id="SM00448">
    <property type="entry name" value="REC"/>
    <property type="match status" value="1"/>
</dbReference>
<dbReference type="InterPro" id="IPR001789">
    <property type="entry name" value="Sig_transdc_resp-reg_receiver"/>
</dbReference>
<name>A0A0W1JKS2_DESHA</name>
<dbReference type="PROSITE" id="PS50043">
    <property type="entry name" value="HTH_LUXR_2"/>
    <property type="match status" value="1"/>
</dbReference>
<gene>
    <name evidence="10" type="ORF">AT727_19725</name>
</gene>
<dbReference type="InterPro" id="IPR000792">
    <property type="entry name" value="Tscrpt_reg_LuxR_C"/>
</dbReference>
<protein>
    <recommendedName>
        <fullName evidence="1">Stage 0 sporulation protein A homolog</fullName>
    </recommendedName>
</protein>
<evidence type="ECO:0000256" key="5">
    <source>
        <dbReference type="ARBA" id="ARBA00023163"/>
    </source>
</evidence>
<dbReference type="Pfam" id="PF00072">
    <property type="entry name" value="Response_reg"/>
    <property type="match status" value="1"/>
</dbReference>
<accession>A0A0W1JKS2</accession>
<dbReference type="CDD" id="cd06170">
    <property type="entry name" value="LuxR_C_like"/>
    <property type="match status" value="1"/>
</dbReference>
<dbReference type="SUPFAM" id="SSF52172">
    <property type="entry name" value="CheY-like"/>
    <property type="match status" value="1"/>
</dbReference>
<dbReference type="RefSeq" id="WP_058491021.1">
    <property type="nucleotide sequence ID" value="NZ_LOCK01000015.1"/>
</dbReference>
<dbReference type="PANTHER" id="PTHR43214">
    <property type="entry name" value="TWO-COMPONENT RESPONSE REGULATOR"/>
    <property type="match status" value="1"/>
</dbReference>
<dbReference type="InterPro" id="IPR016032">
    <property type="entry name" value="Sig_transdc_resp-reg_C-effctor"/>
</dbReference>
<dbReference type="EMBL" id="LOCK01000015">
    <property type="protein sequence ID" value="KTE92417.1"/>
    <property type="molecule type" value="Genomic_DNA"/>
</dbReference>
<reference evidence="10 11" key="1">
    <citation type="submission" date="2015-12" db="EMBL/GenBank/DDBJ databases">
        <title>Draft Genome Sequence of Desulfitobacterium hafniense Strain DH, a Sulfate-reducing Bacterium Isolated from Paddy Soils.</title>
        <authorList>
            <person name="Bao P."/>
            <person name="Zhang X."/>
            <person name="Li G."/>
        </authorList>
    </citation>
    <scope>NUCLEOTIDE SEQUENCE [LARGE SCALE GENOMIC DNA]</scope>
    <source>
        <strain evidence="10 11">DH</strain>
    </source>
</reference>
<keyword evidence="2 7" id="KW-0597">Phosphoprotein</keyword>
<dbReference type="AlphaFoldDB" id="A0A0W1JKS2"/>
<sequence length="217" mass="24192">MINQTKQIRILLVDDHTLLRQALCTLLEREENLSVEGEAGSGEAAIVLAEKLQPDIILMDITLPDMDGLEATRQIRCKHGNIKVIALTMHVEEEYLLKFLAAGGSGYLHKSTADLELLRAIERVMAGEIYLGPTGVQVLANRQYVHPVEGDVDPDVLSRRERQVLVLVAGGCTSAEIAKRLFLSPSTVDTYRNRIALKLNLESRSQMVEYVARHHLE</sequence>
<evidence type="ECO:0000256" key="3">
    <source>
        <dbReference type="ARBA" id="ARBA00023015"/>
    </source>
</evidence>
<organism evidence="10 11">
    <name type="scientific">Desulfitobacterium hafniense</name>
    <name type="common">Desulfitobacterium frappieri</name>
    <dbReference type="NCBI Taxonomy" id="49338"/>
    <lineage>
        <taxon>Bacteria</taxon>
        <taxon>Bacillati</taxon>
        <taxon>Bacillota</taxon>
        <taxon>Clostridia</taxon>
        <taxon>Eubacteriales</taxon>
        <taxon>Desulfitobacteriaceae</taxon>
        <taxon>Desulfitobacterium</taxon>
    </lineage>
</organism>
<evidence type="ECO:0000256" key="6">
    <source>
        <dbReference type="ARBA" id="ARBA00024867"/>
    </source>
</evidence>
<evidence type="ECO:0000259" key="8">
    <source>
        <dbReference type="PROSITE" id="PS50043"/>
    </source>
</evidence>
<dbReference type="PROSITE" id="PS50110">
    <property type="entry name" value="RESPONSE_REGULATORY"/>
    <property type="match status" value="1"/>
</dbReference>
<keyword evidence="4" id="KW-0238">DNA-binding</keyword>
<keyword evidence="5" id="KW-0804">Transcription</keyword>
<evidence type="ECO:0000256" key="2">
    <source>
        <dbReference type="ARBA" id="ARBA00022553"/>
    </source>
</evidence>
<feature type="modified residue" description="4-aspartylphosphate" evidence="7">
    <location>
        <position position="60"/>
    </location>
</feature>
<evidence type="ECO:0000313" key="10">
    <source>
        <dbReference type="EMBL" id="KTE92417.1"/>
    </source>
</evidence>
<proteinExistence type="predicted"/>
<feature type="domain" description="HTH luxR-type" evidence="8">
    <location>
        <begin position="150"/>
        <end position="215"/>
    </location>
</feature>
<evidence type="ECO:0000313" key="11">
    <source>
        <dbReference type="Proteomes" id="UP000054623"/>
    </source>
</evidence>
<dbReference type="Gene3D" id="3.40.50.2300">
    <property type="match status" value="1"/>
</dbReference>
<dbReference type="SUPFAM" id="SSF46894">
    <property type="entry name" value="C-terminal effector domain of the bipartite response regulators"/>
    <property type="match status" value="1"/>
</dbReference>
<comment type="caution">
    <text evidence="10">The sequence shown here is derived from an EMBL/GenBank/DDBJ whole genome shotgun (WGS) entry which is preliminary data.</text>
</comment>